<dbReference type="EMBL" id="CASHTH010002300">
    <property type="protein sequence ID" value="CAI8027827.1"/>
    <property type="molecule type" value="Genomic_DNA"/>
</dbReference>
<keyword evidence="1" id="KW-0812">Transmembrane</keyword>
<gene>
    <name evidence="2" type="ORF">GBAR_LOCUS15844</name>
</gene>
<evidence type="ECO:0000313" key="3">
    <source>
        <dbReference type="Proteomes" id="UP001174909"/>
    </source>
</evidence>
<keyword evidence="1" id="KW-0472">Membrane</keyword>
<feature type="transmembrane region" description="Helical" evidence="1">
    <location>
        <begin position="51"/>
        <end position="71"/>
    </location>
</feature>
<organism evidence="2 3">
    <name type="scientific">Geodia barretti</name>
    <name type="common">Barrett's horny sponge</name>
    <dbReference type="NCBI Taxonomy" id="519541"/>
    <lineage>
        <taxon>Eukaryota</taxon>
        <taxon>Metazoa</taxon>
        <taxon>Porifera</taxon>
        <taxon>Demospongiae</taxon>
        <taxon>Heteroscleromorpha</taxon>
        <taxon>Tetractinellida</taxon>
        <taxon>Astrophorina</taxon>
        <taxon>Geodiidae</taxon>
        <taxon>Geodia</taxon>
    </lineage>
</organism>
<keyword evidence="3" id="KW-1185">Reference proteome</keyword>
<proteinExistence type="predicted"/>
<evidence type="ECO:0000313" key="2">
    <source>
        <dbReference type="EMBL" id="CAI8027827.1"/>
    </source>
</evidence>
<dbReference type="AlphaFoldDB" id="A0AA35SFC1"/>
<protein>
    <submittedName>
        <fullName evidence="2">Uncharacterized protein</fullName>
    </submittedName>
</protein>
<reference evidence="2" key="1">
    <citation type="submission" date="2023-03" db="EMBL/GenBank/DDBJ databases">
        <authorList>
            <person name="Steffen K."/>
            <person name="Cardenas P."/>
        </authorList>
    </citation>
    <scope>NUCLEOTIDE SEQUENCE</scope>
</reference>
<accession>A0AA35SFC1</accession>
<comment type="caution">
    <text evidence="2">The sequence shown here is derived from an EMBL/GenBank/DDBJ whole genome shotgun (WGS) entry which is preliminary data.</text>
</comment>
<sequence>MLDALHYSFNRQRFSPCTQSMGDQFRVPKYDLSHSLSGTNRTTPLLVERHGVWPGMFLMYVGVDWCMLTVYSMDMEQQRKTS</sequence>
<dbReference type="Proteomes" id="UP001174909">
    <property type="component" value="Unassembled WGS sequence"/>
</dbReference>
<keyword evidence="1" id="KW-1133">Transmembrane helix</keyword>
<name>A0AA35SFC1_GEOBA</name>
<evidence type="ECO:0000256" key="1">
    <source>
        <dbReference type="SAM" id="Phobius"/>
    </source>
</evidence>